<geneLocation type="plasmid" evidence="2">
    <name>pp97_b</name>
</geneLocation>
<dbReference type="Proteomes" id="UP000183859">
    <property type="component" value="Plasmid pP97_b"/>
</dbReference>
<gene>
    <name evidence="1" type="ORF">PhaeoP97_03869</name>
</gene>
<reference evidence="2" key="1">
    <citation type="submission" date="2016-07" db="EMBL/GenBank/DDBJ databases">
        <title>Phaeobacter portensis sp. nov., a tropodithietic acid producing bacterium isolated from a German harbor.</title>
        <authorList>
            <person name="Freese H.M."/>
            <person name="Bunk B."/>
            <person name="Breider S."/>
            <person name="Brinkhoff T."/>
        </authorList>
    </citation>
    <scope>NUCLEOTIDE SEQUENCE [LARGE SCALE GENOMIC DNA]</scope>
    <source>
        <strain evidence="2">P97</strain>
        <plasmid evidence="2">pp97_b</plasmid>
    </source>
</reference>
<organism evidence="1 2">
    <name type="scientific">Phaeobacter porticola</name>
    <dbReference type="NCBI Taxonomy" id="1844006"/>
    <lineage>
        <taxon>Bacteria</taxon>
        <taxon>Pseudomonadati</taxon>
        <taxon>Pseudomonadota</taxon>
        <taxon>Alphaproteobacteria</taxon>
        <taxon>Rhodobacterales</taxon>
        <taxon>Roseobacteraceae</taxon>
        <taxon>Phaeobacter</taxon>
    </lineage>
</organism>
<name>A0A1L3IAI9_9RHOB</name>
<keyword evidence="2" id="KW-1185">Reference proteome</keyword>
<dbReference type="EMBL" id="CP016366">
    <property type="protein sequence ID" value="APG49219.1"/>
    <property type="molecule type" value="Genomic_DNA"/>
</dbReference>
<protein>
    <submittedName>
        <fullName evidence="1">Uncharacterized protein</fullName>
    </submittedName>
</protein>
<accession>A0A1L3IAI9</accession>
<evidence type="ECO:0000313" key="2">
    <source>
        <dbReference type="Proteomes" id="UP000183859"/>
    </source>
</evidence>
<keyword evidence="1" id="KW-0614">Plasmid</keyword>
<sequence>MLSSPPKALLKLREALQEQRYSPTVVRNYCLYAGQFLSWLQANVNERSKLTRFQHLKLTHPMWRKAPRRAALI</sequence>
<evidence type="ECO:0000313" key="1">
    <source>
        <dbReference type="EMBL" id="APG49219.1"/>
    </source>
</evidence>
<proteinExistence type="predicted"/>
<dbReference type="AlphaFoldDB" id="A0A1L3IAI9"/>
<dbReference type="KEGG" id="php:PhaeoP97_03869"/>